<dbReference type="PRINTS" id="PR00834">
    <property type="entry name" value="PROTEASES2C"/>
</dbReference>
<evidence type="ECO:0000256" key="3">
    <source>
        <dbReference type="SAM" id="MobiDB-lite"/>
    </source>
</evidence>
<name>A0ABV9W6K7_9ACTN</name>
<dbReference type="PANTHER" id="PTHR43343">
    <property type="entry name" value="PEPTIDASE S12"/>
    <property type="match status" value="1"/>
</dbReference>
<protein>
    <submittedName>
        <fullName evidence="4">Trypsin-like peptidase domain-containing protein</fullName>
    </submittedName>
</protein>
<feature type="compositionally biased region" description="Low complexity" evidence="3">
    <location>
        <begin position="55"/>
        <end position="81"/>
    </location>
</feature>
<feature type="region of interest" description="Disordered" evidence="3">
    <location>
        <begin position="1"/>
        <end position="81"/>
    </location>
</feature>
<dbReference type="EMBL" id="JBHSIU010000053">
    <property type="protein sequence ID" value="MFC5003549.1"/>
    <property type="molecule type" value="Genomic_DNA"/>
</dbReference>
<accession>A0ABV9W6K7</accession>
<keyword evidence="5" id="KW-1185">Reference proteome</keyword>
<dbReference type="InterPro" id="IPR009003">
    <property type="entry name" value="Peptidase_S1_PA"/>
</dbReference>
<dbReference type="PANTHER" id="PTHR43343:SF3">
    <property type="entry name" value="PROTEASE DO-LIKE 8, CHLOROPLASTIC"/>
    <property type="match status" value="1"/>
</dbReference>
<sequence>MSEQQGWAPNPADEQGRASSPAAQPGTTPADSTTPPAQPATPPVTPPGTAPASPPADATAPAAQPVSPAASAPASADATLPAAQPTAMPLAAMMPAGPVGHEAPHAWPTNPAAPVTAARAGDVRAEPATAWPAAQHATPAAPQPLDTRPAQHAMPAADDLRSAAAQHGMPAADDLRSAAAPHAMPAAQDTRPVVQPGTAAAQDFSSPAPVHTWPASQHAAPQAGPPHPAAQTGNPHPTGPLHGGMHPAGYGQPQPGGGPDPRVWAAAAGAGLDQPHLPTAQLPPHVPHMHRPPQWAQQPQQPGSVFVAPPVRRRSRVGLAVAGVVAAIGLSAVSAFGGGLAALELRPDKSNTVVGATNSSGSGATTTLSDVAAQVLPSVVSISTGNAVGSGVVITADGAILTNNHVVATARGTTVQVTFSSGQSVQAKIIGTEPSSDLAVIKIVGGGTYTPLAFGDSSTVKVGDTVLAVGSPLGLDGSVTAGIVSAVNRTIDEGEDGQSSAAKIGGAIQTDAAINPGNSGGALVNTAGQLVGINTAIATSGETAGNIGVGFAISSNTAKTVAQRLLS</sequence>
<dbReference type="InterPro" id="IPR051201">
    <property type="entry name" value="Chloro_Bact_Ser_Proteases"/>
</dbReference>
<feature type="compositionally biased region" description="Pro residues" evidence="3">
    <location>
        <begin position="36"/>
        <end position="54"/>
    </location>
</feature>
<gene>
    <name evidence="4" type="ORF">ACFPIJ_37725</name>
</gene>
<feature type="region of interest" description="Disordered" evidence="3">
    <location>
        <begin position="177"/>
        <end position="260"/>
    </location>
</feature>
<dbReference type="Proteomes" id="UP001595912">
    <property type="component" value="Unassembled WGS sequence"/>
</dbReference>
<proteinExistence type="predicted"/>
<dbReference type="SUPFAM" id="SSF50494">
    <property type="entry name" value="Trypsin-like serine proteases"/>
    <property type="match status" value="1"/>
</dbReference>
<evidence type="ECO:0000313" key="4">
    <source>
        <dbReference type="EMBL" id="MFC5003549.1"/>
    </source>
</evidence>
<dbReference type="InterPro" id="IPR001940">
    <property type="entry name" value="Peptidase_S1C"/>
</dbReference>
<evidence type="ECO:0000256" key="2">
    <source>
        <dbReference type="ARBA" id="ARBA00022801"/>
    </source>
</evidence>
<dbReference type="RefSeq" id="WP_380122614.1">
    <property type="nucleotide sequence ID" value="NZ_JBHSIU010000053.1"/>
</dbReference>
<dbReference type="Gene3D" id="2.40.10.120">
    <property type="match status" value="1"/>
</dbReference>
<reference evidence="5" key="1">
    <citation type="journal article" date="2019" name="Int. J. Syst. Evol. Microbiol.">
        <title>The Global Catalogue of Microorganisms (GCM) 10K type strain sequencing project: providing services to taxonomists for standard genome sequencing and annotation.</title>
        <authorList>
            <consortium name="The Broad Institute Genomics Platform"/>
            <consortium name="The Broad Institute Genome Sequencing Center for Infectious Disease"/>
            <person name="Wu L."/>
            <person name="Ma J."/>
        </authorList>
    </citation>
    <scope>NUCLEOTIDE SEQUENCE [LARGE SCALE GENOMIC DNA]</scope>
    <source>
        <strain evidence="5">CGMCC 4.7152</strain>
    </source>
</reference>
<evidence type="ECO:0000256" key="1">
    <source>
        <dbReference type="ARBA" id="ARBA00022670"/>
    </source>
</evidence>
<keyword evidence="2" id="KW-0378">Hydrolase</keyword>
<keyword evidence="1" id="KW-0645">Protease</keyword>
<dbReference type="Pfam" id="PF13365">
    <property type="entry name" value="Trypsin_2"/>
    <property type="match status" value="1"/>
</dbReference>
<feature type="compositionally biased region" description="Low complexity" evidence="3">
    <location>
        <begin position="25"/>
        <end position="35"/>
    </location>
</feature>
<feature type="compositionally biased region" description="Low complexity" evidence="3">
    <location>
        <begin position="178"/>
        <end position="187"/>
    </location>
</feature>
<evidence type="ECO:0000313" key="5">
    <source>
        <dbReference type="Proteomes" id="UP001595912"/>
    </source>
</evidence>
<comment type="caution">
    <text evidence="4">The sequence shown here is derived from an EMBL/GenBank/DDBJ whole genome shotgun (WGS) entry which is preliminary data.</text>
</comment>
<organism evidence="4 5">
    <name type="scientific">Dactylosporangium cerinum</name>
    <dbReference type="NCBI Taxonomy" id="1434730"/>
    <lineage>
        <taxon>Bacteria</taxon>
        <taxon>Bacillati</taxon>
        <taxon>Actinomycetota</taxon>
        <taxon>Actinomycetes</taxon>
        <taxon>Micromonosporales</taxon>
        <taxon>Micromonosporaceae</taxon>
        <taxon>Dactylosporangium</taxon>
    </lineage>
</organism>